<dbReference type="HOGENOM" id="CLU_1733278_0_0_1"/>
<protein>
    <submittedName>
        <fullName evidence="2">Uncharacterized protein</fullName>
    </submittedName>
</protein>
<organism evidence="2">
    <name type="scientific">Magallana gigas</name>
    <name type="common">Pacific oyster</name>
    <name type="synonym">Crassostrea gigas</name>
    <dbReference type="NCBI Taxonomy" id="29159"/>
    <lineage>
        <taxon>Eukaryota</taxon>
        <taxon>Metazoa</taxon>
        <taxon>Spiralia</taxon>
        <taxon>Lophotrochozoa</taxon>
        <taxon>Mollusca</taxon>
        <taxon>Bivalvia</taxon>
        <taxon>Autobranchia</taxon>
        <taxon>Pteriomorphia</taxon>
        <taxon>Ostreida</taxon>
        <taxon>Ostreoidea</taxon>
        <taxon>Ostreidae</taxon>
        <taxon>Magallana</taxon>
    </lineage>
</organism>
<feature type="compositionally biased region" description="Basic and acidic residues" evidence="1">
    <location>
        <begin position="65"/>
        <end position="88"/>
    </location>
</feature>
<evidence type="ECO:0000256" key="1">
    <source>
        <dbReference type="SAM" id="MobiDB-lite"/>
    </source>
</evidence>
<reference evidence="2" key="1">
    <citation type="journal article" date="2012" name="Nature">
        <title>The oyster genome reveals stress adaptation and complexity of shell formation.</title>
        <authorList>
            <person name="Zhang G."/>
            <person name="Fang X."/>
            <person name="Guo X."/>
            <person name="Li L."/>
            <person name="Luo R."/>
            <person name="Xu F."/>
            <person name="Yang P."/>
            <person name="Zhang L."/>
            <person name="Wang X."/>
            <person name="Qi H."/>
            <person name="Xiong Z."/>
            <person name="Que H."/>
            <person name="Xie Y."/>
            <person name="Holland P.W."/>
            <person name="Paps J."/>
            <person name="Zhu Y."/>
            <person name="Wu F."/>
            <person name="Chen Y."/>
            <person name="Wang J."/>
            <person name="Peng C."/>
            <person name="Meng J."/>
            <person name="Yang L."/>
            <person name="Liu J."/>
            <person name="Wen B."/>
            <person name="Zhang N."/>
            <person name="Huang Z."/>
            <person name="Zhu Q."/>
            <person name="Feng Y."/>
            <person name="Mount A."/>
            <person name="Hedgecock D."/>
            <person name="Xu Z."/>
            <person name="Liu Y."/>
            <person name="Domazet-Loso T."/>
            <person name="Du Y."/>
            <person name="Sun X."/>
            <person name="Zhang S."/>
            <person name="Liu B."/>
            <person name="Cheng P."/>
            <person name="Jiang X."/>
            <person name="Li J."/>
            <person name="Fan D."/>
            <person name="Wang W."/>
            <person name="Fu W."/>
            <person name="Wang T."/>
            <person name="Wang B."/>
            <person name="Zhang J."/>
            <person name="Peng Z."/>
            <person name="Li Y."/>
            <person name="Li N."/>
            <person name="Wang J."/>
            <person name="Chen M."/>
            <person name="He Y."/>
            <person name="Tan F."/>
            <person name="Song X."/>
            <person name="Zheng Q."/>
            <person name="Huang R."/>
            <person name="Yang H."/>
            <person name="Du X."/>
            <person name="Chen L."/>
            <person name="Yang M."/>
            <person name="Gaffney P.M."/>
            <person name="Wang S."/>
            <person name="Luo L."/>
            <person name="She Z."/>
            <person name="Ming Y."/>
            <person name="Huang W."/>
            <person name="Zhang S."/>
            <person name="Huang B."/>
            <person name="Zhang Y."/>
            <person name="Qu T."/>
            <person name="Ni P."/>
            <person name="Miao G."/>
            <person name="Wang J."/>
            <person name="Wang Q."/>
            <person name="Steinberg C.E."/>
            <person name="Wang H."/>
            <person name="Li N."/>
            <person name="Qian L."/>
            <person name="Zhang G."/>
            <person name="Li Y."/>
            <person name="Yang H."/>
            <person name="Liu X."/>
            <person name="Wang J."/>
            <person name="Yin Y."/>
            <person name="Wang J."/>
        </authorList>
    </citation>
    <scope>NUCLEOTIDE SEQUENCE [LARGE SCALE GENOMIC DNA]</scope>
    <source>
        <strain evidence="2">05x7-T-G4-1.051#20</strain>
    </source>
</reference>
<accession>K1QQ08</accession>
<dbReference type="EMBL" id="JH816213">
    <property type="protein sequence ID" value="EKC33239.1"/>
    <property type="molecule type" value="Genomic_DNA"/>
</dbReference>
<proteinExistence type="predicted"/>
<sequence>MVKPAIQDINSTDDFPLNWFDAQNQCLSQGLTLERDKSDQPYWTEQCSQKIQTVSCPPSESPYSKSEDGVYDHLRDKKSRKPEVEDTYQHASVGVSKDMSEYDTMANTVNKKQEECDSYDYSHQDTNEHYGCNSHANSLLTNNPYDIAGAI</sequence>
<dbReference type="InParanoid" id="K1QQ08"/>
<evidence type="ECO:0000313" key="2">
    <source>
        <dbReference type="EMBL" id="EKC33239.1"/>
    </source>
</evidence>
<feature type="region of interest" description="Disordered" evidence="1">
    <location>
        <begin position="54"/>
        <end position="99"/>
    </location>
</feature>
<name>K1QQ08_MAGGI</name>
<dbReference type="AlphaFoldDB" id="K1QQ08"/>
<gene>
    <name evidence="2" type="ORF">CGI_10022216</name>
</gene>
<feature type="compositionally biased region" description="Polar residues" evidence="1">
    <location>
        <begin position="54"/>
        <end position="64"/>
    </location>
</feature>